<dbReference type="PROSITE" id="PS00518">
    <property type="entry name" value="ZF_RING_1"/>
    <property type="match status" value="1"/>
</dbReference>
<name>A0A3N2PTU1_SODAK</name>
<dbReference type="EMBL" id="ML119056">
    <property type="protein sequence ID" value="ROT37925.1"/>
    <property type="molecule type" value="Genomic_DNA"/>
</dbReference>
<dbReference type="GeneID" id="39576640"/>
<keyword evidence="2 4" id="KW-0863">Zinc-finger</keyword>
<dbReference type="PROSITE" id="PS51382">
    <property type="entry name" value="SPX"/>
    <property type="match status" value="1"/>
</dbReference>
<keyword evidence="3" id="KW-0862">Zinc</keyword>
<keyword evidence="1" id="KW-0479">Metal-binding</keyword>
<dbReference type="Pfam" id="PF00097">
    <property type="entry name" value="zf-C3HC4"/>
    <property type="match status" value="1"/>
</dbReference>
<dbReference type="GO" id="GO:0008270">
    <property type="term" value="F:zinc ion binding"/>
    <property type="evidence" value="ECO:0007669"/>
    <property type="project" value="UniProtKB-KW"/>
</dbReference>
<evidence type="ECO:0000256" key="4">
    <source>
        <dbReference type="PROSITE-ProRule" id="PRU00175"/>
    </source>
</evidence>
<dbReference type="STRING" id="1314773.A0A3N2PTU1"/>
<dbReference type="InterPro" id="IPR018957">
    <property type="entry name" value="Znf_C3HC4_RING-type"/>
</dbReference>
<protein>
    <submittedName>
        <fullName evidence="8">RING-14 protein</fullName>
    </submittedName>
</protein>
<dbReference type="Proteomes" id="UP000272025">
    <property type="component" value="Unassembled WGS sequence"/>
</dbReference>
<dbReference type="Pfam" id="PF03105">
    <property type="entry name" value="SPX"/>
    <property type="match status" value="1"/>
</dbReference>
<feature type="domain" description="SPX" evidence="7">
    <location>
        <begin position="1"/>
        <end position="320"/>
    </location>
</feature>
<evidence type="ECO:0000313" key="8">
    <source>
        <dbReference type="EMBL" id="ROT37925.1"/>
    </source>
</evidence>
<dbReference type="PROSITE" id="PS50089">
    <property type="entry name" value="ZF_RING_2"/>
    <property type="match status" value="1"/>
</dbReference>
<accession>A0A3N2PTU1</accession>
<sequence length="451" mass="51850">MKFAHDFREELSSEDFPLHWVNSAIPYGQLKKVLKKVIRELSDLGFEPETMRRLLDPTADSPVALRYGLDITGNSRRLRPRLTVIVYRQNDVVASAPLSLSSYAFLEHLAFIQSGSCYRGGSPEGEDHGGDPPVHPAGSPEGPYLRDDKSQAMQERIEVPLVSDNTFFEILQSDVNRLEALQTQEEKSMKDEIVSLGLEVAHLTKPSRLSKNDLDRWRAIFELYLEAQVFFSTLERDRGSRNSHAAALRLRWFQDEVAKRRLSSQFKMAQSREALLRFMRLNAVLLKNVRFQELNRTAIHKILKKFDKRTSLGVSKTFTQQVLLDRLLASSMAKDICAQVSTQLVSVVPRLDDFICPICFVIAYRPVRLTCEHVFCIRCVIKMQRRRERYCPLCRADAVMSCSADSLDIELERYMRKYFRKEVKEKAQANEIERGIEEYGPGYVHSSCTVM</sequence>
<organism evidence="8 9">
    <name type="scientific">Sodiomyces alkalinus (strain CBS 110278 / VKM F-3762 / F11)</name>
    <name type="common">Alkaliphilic filamentous fungus</name>
    <dbReference type="NCBI Taxonomy" id="1314773"/>
    <lineage>
        <taxon>Eukaryota</taxon>
        <taxon>Fungi</taxon>
        <taxon>Dikarya</taxon>
        <taxon>Ascomycota</taxon>
        <taxon>Pezizomycotina</taxon>
        <taxon>Sordariomycetes</taxon>
        <taxon>Hypocreomycetidae</taxon>
        <taxon>Glomerellales</taxon>
        <taxon>Plectosphaerellaceae</taxon>
        <taxon>Sodiomyces</taxon>
    </lineage>
</organism>
<keyword evidence="9" id="KW-1185">Reference proteome</keyword>
<dbReference type="PANTHER" id="PTHR23327">
    <property type="entry name" value="RING FINGER PROTEIN 127"/>
    <property type="match status" value="1"/>
</dbReference>
<evidence type="ECO:0000256" key="2">
    <source>
        <dbReference type="ARBA" id="ARBA00022771"/>
    </source>
</evidence>
<dbReference type="InterPro" id="IPR001841">
    <property type="entry name" value="Znf_RING"/>
</dbReference>
<gene>
    <name evidence="8" type="ORF">SODALDRAFT_279337</name>
</gene>
<dbReference type="AlphaFoldDB" id="A0A3N2PTU1"/>
<evidence type="ECO:0000256" key="3">
    <source>
        <dbReference type="ARBA" id="ARBA00022833"/>
    </source>
</evidence>
<evidence type="ECO:0000259" key="7">
    <source>
        <dbReference type="PROSITE" id="PS51382"/>
    </source>
</evidence>
<dbReference type="PANTHER" id="PTHR23327:SF51">
    <property type="entry name" value="TRANSCRIPTIONAL REGULATOR OF YEAST FORM ADHERENCE 3"/>
    <property type="match status" value="1"/>
</dbReference>
<evidence type="ECO:0000256" key="1">
    <source>
        <dbReference type="ARBA" id="ARBA00022723"/>
    </source>
</evidence>
<dbReference type="Gene3D" id="3.30.40.10">
    <property type="entry name" value="Zinc/RING finger domain, C3HC4 (zinc finger)"/>
    <property type="match status" value="1"/>
</dbReference>
<dbReference type="SUPFAM" id="SSF57850">
    <property type="entry name" value="RING/U-box"/>
    <property type="match status" value="1"/>
</dbReference>
<reference evidence="8 9" key="1">
    <citation type="journal article" date="2018" name="Mol. Ecol.">
        <title>The obligate alkalophilic soda-lake fungus Sodiomyces alkalinus has shifted to a protein diet.</title>
        <authorList>
            <person name="Grum-Grzhimaylo A.A."/>
            <person name="Falkoski D.L."/>
            <person name="van den Heuvel J."/>
            <person name="Valero-Jimenez C.A."/>
            <person name="Min B."/>
            <person name="Choi I.G."/>
            <person name="Lipzen A."/>
            <person name="Daum C.G."/>
            <person name="Aanen D.K."/>
            <person name="Tsang A."/>
            <person name="Henrissat B."/>
            <person name="Bilanenko E.N."/>
            <person name="de Vries R.P."/>
            <person name="van Kan J.A.L."/>
            <person name="Grigoriev I.V."/>
            <person name="Debets A.J.M."/>
        </authorList>
    </citation>
    <scope>NUCLEOTIDE SEQUENCE [LARGE SCALE GENOMIC DNA]</scope>
    <source>
        <strain evidence="8 9">F11</strain>
    </source>
</reference>
<feature type="domain" description="RING-type" evidence="6">
    <location>
        <begin position="356"/>
        <end position="395"/>
    </location>
</feature>
<dbReference type="InterPro" id="IPR004331">
    <property type="entry name" value="SPX_dom"/>
</dbReference>
<evidence type="ECO:0000259" key="6">
    <source>
        <dbReference type="PROSITE" id="PS50089"/>
    </source>
</evidence>
<evidence type="ECO:0000256" key="5">
    <source>
        <dbReference type="SAM" id="MobiDB-lite"/>
    </source>
</evidence>
<proteinExistence type="predicted"/>
<dbReference type="RefSeq" id="XP_028465731.1">
    <property type="nucleotide sequence ID" value="XM_028608162.1"/>
</dbReference>
<evidence type="ECO:0000313" key="9">
    <source>
        <dbReference type="Proteomes" id="UP000272025"/>
    </source>
</evidence>
<dbReference type="SMART" id="SM00184">
    <property type="entry name" value="RING"/>
    <property type="match status" value="1"/>
</dbReference>
<dbReference type="InterPro" id="IPR017907">
    <property type="entry name" value="Znf_RING_CS"/>
</dbReference>
<dbReference type="OrthoDB" id="5588846at2759"/>
<dbReference type="InterPro" id="IPR013083">
    <property type="entry name" value="Znf_RING/FYVE/PHD"/>
</dbReference>
<feature type="region of interest" description="Disordered" evidence="5">
    <location>
        <begin position="120"/>
        <end position="146"/>
    </location>
</feature>